<feature type="chain" id="PRO_5009518496" description="Glycosyl hydrolase-like 10 domain-containing protein" evidence="1">
    <location>
        <begin position="23"/>
        <end position="484"/>
    </location>
</feature>
<sequence length="484" mass="54556">MKNLIILVSYLLLITPFSTAFATEPPYLRMSTLNLWSGIKSQNLFDQLVSSNPLYVFSSPFRDTAVLTPTNIQSIHASLPQTKVVLHLLCCTLFDNQTIESIPIKVHAGLQNTQQEFTAMWSNHRNAFMKNSSGDYVYYHIARVGEYWTDPGDGYLMDPANPHYQELLYNKIKQYIVTGEYDGVYLDLMYPTFMQAFYFSKPIVNGNPITRDQWNSKLISLSQYLQNRRKNDPNSRMKNAIIFTNSVGGGPGDSNDPVDRVQFNRDLQTQGVQIENPFQDYRTLTANSWLAQVNRIRDISALNNKQLSGWINYHGAELFPSQEECDQHGLFAYASYLLANQSPNFAFSFGCRLAAGVNNAPSQNLTHLRLGSPLAPYQLLNSGLYIREFTNGFALVNIASSALNYKPNTNLQNAYSSTTYPPNTNITLPAKTGLVLLKNAPSSLPGDFNLDGSVNLLDYNLLKADFGTTYNLLDYNTLRSHWGR</sequence>
<evidence type="ECO:0000313" key="3">
    <source>
        <dbReference type="Proteomes" id="UP000176191"/>
    </source>
</evidence>
<organism evidence="2 3">
    <name type="scientific">Candidatus Collierbacteria bacterium RIFOXYA2_FULL_46_10</name>
    <dbReference type="NCBI Taxonomy" id="1817726"/>
    <lineage>
        <taxon>Bacteria</taxon>
        <taxon>Candidatus Collieribacteriota</taxon>
    </lineage>
</organism>
<proteinExistence type="predicted"/>
<dbReference type="EMBL" id="MFAK01000014">
    <property type="protein sequence ID" value="OGD75153.1"/>
    <property type="molecule type" value="Genomic_DNA"/>
</dbReference>
<comment type="caution">
    <text evidence="2">The sequence shown here is derived from an EMBL/GenBank/DDBJ whole genome shotgun (WGS) entry which is preliminary data.</text>
</comment>
<keyword evidence="1" id="KW-0732">Signal</keyword>
<dbReference type="Proteomes" id="UP000176191">
    <property type="component" value="Unassembled WGS sequence"/>
</dbReference>
<protein>
    <recommendedName>
        <fullName evidence="4">Glycosyl hydrolase-like 10 domain-containing protein</fullName>
    </recommendedName>
</protein>
<dbReference type="AlphaFoldDB" id="A0A1F5F673"/>
<reference evidence="2 3" key="1">
    <citation type="journal article" date="2016" name="Nat. Commun.">
        <title>Thousands of microbial genomes shed light on interconnected biogeochemical processes in an aquifer system.</title>
        <authorList>
            <person name="Anantharaman K."/>
            <person name="Brown C.T."/>
            <person name="Hug L.A."/>
            <person name="Sharon I."/>
            <person name="Castelle C.J."/>
            <person name="Probst A.J."/>
            <person name="Thomas B.C."/>
            <person name="Singh A."/>
            <person name="Wilkins M.J."/>
            <person name="Karaoz U."/>
            <person name="Brodie E.L."/>
            <person name="Williams K.H."/>
            <person name="Hubbard S.S."/>
            <person name="Banfield J.F."/>
        </authorList>
    </citation>
    <scope>NUCLEOTIDE SEQUENCE [LARGE SCALE GENOMIC DNA]</scope>
</reference>
<evidence type="ECO:0000313" key="2">
    <source>
        <dbReference type="EMBL" id="OGD75153.1"/>
    </source>
</evidence>
<gene>
    <name evidence="2" type="ORF">A2228_03555</name>
</gene>
<dbReference type="Pfam" id="PF14885">
    <property type="entry name" value="GHL15"/>
    <property type="match status" value="1"/>
</dbReference>
<name>A0A1F5F673_9BACT</name>
<evidence type="ECO:0000256" key="1">
    <source>
        <dbReference type="SAM" id="SignalP"/>
    </source>
</evidence>
<evidence type="ECO:0008006" key="4">
    <source>
        <dbReference type="Google" id="ProtNLM"/>
    </source>
</evidence>
<feature type="signal peptide" evidence="1">
    <location>
        <begin position="1"/>
        <end position="22"/>
    </location>
</feature>
<accession>A0A1F5F673</accession>
<dbReference type="InterPro" id="IPR029455">
    <property type="entry name" value="GHL15"/>
</dbReference>